<accession>A0A7S2W464</accession>
<comment type="similarity">
    <text evidence="7">Belongs to the inorganic phosphate transporter (PiT) (TC 2.A.20) family.</text>
</comment>
<keyword evidence="4 7" id="KW-0812">Transmembrane</keyword>
<feature type="transmembrane region" description="Helical" evidence="7">
    <location>
        <begin position="70"/>
        <end position="94"/>
    </location>
</feature>
<dbReference type="GO" id="GO:0005315">
    <property type="term" value="F:phosphate transmembrane transporter activity"/>
    <property type="evidence" value="ECO:0007669"/>
    <property type="project" value="InterPro"/>
</dbReference>
<gene>
    <name evidence="9" type="ORF">QSP1433_LOCUS2038</name>
</gene>
<dbReference type="Pfam" id="PF01384">
    <property type="entry name" value="PHO4"/>
    <property type="match status" value="1"/>
</dbReference>
<keyword evidence="6 7" id="KW-0472">Membrane</keyword>
<feature type="transmembrane region" description="Helical" evidence="7">
    <location>
        <begin position="243"/>
        <end position="264"/>
    </location>
</feature>
<feature type="transmembrane region" description="Helical" evidence="7">
    <location>
        <begin position="469"/>
        <end position="487"/>
    </location>
</feature>
<feature type="transmembrane region" description="Helical" evidence="7">
    <location>
        <begin position="114"/>
        <end position="135"/>
    </location>
</feature>
<evidence type="ECO:0000256" key="6">
    <source>
        <dbReference type="ARBA" id="ARBA00023136"/>
    </source>
</evidence>
<dbReference type="PANTHER" id="PTHR11101:SF96">
    <property type="entry name" value="PHOSPHATE TRANSPORTER"/>
    <property type="match status" value="1"/>
</dbReference>
<evidence type="ECO:0000313" key="9">
    <source>
        <dbReference type="EMBL" id="CAD9667307.1"/>
    </source>
</evidence>
<dbReference type="GO" id="GO:0016020">
    <property type="term" value="C:membrane"/>
    <property type="evidence" value="ECO:0007669"/>
    <property type="project" value="UniProtKB-SubCell"/>
</dbReference>
<evidence type="ECO:0000256" key="4">
    <source>
        <dbReference type="ARBA" id="ARBA00022692"/>
    </source>
</evidence>
<keyword evidence="3 7" id="KW-0592">Phosphate transport</keyword>
<feature type="transmembrane region" description="Helical" evidence="7">
    <location>
        <begin position="36"/>
        <end position="58"/>
    </location>
</feature>
<proteinExistence type="inferred from homology"/>
<dbReference type="InterPro" id="IPR001204">
    <property type="entry name" value="Phos_transporter"/>
</dbReference>
<evidence type="ECO:0000256" key="5">
    <source>
        <dbReference type="ARBA" id="ARBA00022989"/>
    </source>
</evidence>
<feature type="transmembrane region" description="Helical" evidence="7">
    <location>
        <begin position="170"/>
        <end position="192"/>
    </location>
</feature>
<evidence type="ECO:0000256" key="8">
    <source>
        <dbReference type="SAM" id="MobiDB-lite"/>
    </source>
</evidence>
<feature type="transmembrane region" description="Helical" evidence="7">
    <location>
        <begin position="499"/>
        <end position="527"/>
    </location>
</feature>
<comment type="subcellular location">
    <subcellularLocation>
        <location evidence="1 7">Membrane</location>
        <topology evidence="1 7">Multi-pass membrane protein</topology>
    </subcellularLocation>
</comment>
<evidence type="ECO:0000256" key="2">
    <source>
        <dbReference type="ARBA" id="ARBA00022448"/>
    </source>
</evidence>
<sequence>MGSVYVPYDLLTNINKNVLPYGPDGIEFPFAYDLTWVYGLGIAVAFLVSMGIGANDVANSFATSVGAKSLTLVQALIIAAFCEFGGAVLLGASVTSTVKGGIVKVTDFSERPDLLMFGMLCALISVAFWLSLATALELPVSTTHSTVGAILGFGLCVNFAPIDWSEVLKIIVSWFMSPALSGTCAALFYITVRKLVLTSENALERTLKAFPIIVWFTLTINIFFIIIKGGKSKGWTAKLGGEGVAFGVATGIAAVIAVLVWLFLVKRMRKVIENAEPEDIESLPGSTSVDESDDEAPSKNPETNKLEIGQVSTQVADKKMTWKQRNDAAIHGAEHKCERVNTIHDQAQKYDPRAEMAFGYIQVFTACAMSFAHGANDVANAIGPLAAIVDTYDNNAVQEKSDVNIWTLVLGGGGLVLGLGLFGYKVIRALGVKLIKVTASRGSCIELATAFVVVIGSIFGLPLSTTHTMVGASIGVGIVDGIIQARSARGGAKAINCMLLFKIVCGWVATIVVAALVSAAVFSFVVYGPSIINPMAAQNCLNNYGVKVSTPQTVPAQATALIGLSDGQILQ</sequence>
<dbReference type="EMBL" id="HBHK01003388">
    <property type="protein sequence ID" value="CAD9667307.1"/>
    <property type="molecule type" value="Transcribed_RNA"/>
</dbReference>
<evidence type="ECO:0000256" key="1">
    <source>
        <dbReference type="ARBA" id="ARBA00004141"/>
    </source>
</evidence>
<feature type="transmembrane region" description="Helical" evidence="7">
    <location>
        <begin position="405"/>
        <end position="424"/>
    </location>
</feature>
<evidence type="ECO:0000256" key="3">
    <source>
        <dbReference type="ARBA" id="ARBA00022592"/>
    </source>
</evidence>
<feature type="transmembrane region" description="Helical" evidence="7">
    <location>
        <begin position="444"/>
        <end position="463"/>
    </location>
</feature>
<keyword evidence="5 7" id="KW-1133">Transmembrane helix</keyword>
<keyword evidence="2 7" id="KW-0813">Transport</keyword>
<feature type="region of interest" description="Disordered" evidence="8">
    <location>
        <begin position="280"/>
        <end position="305"/>
    </location>
</feature>
<organism evidence="9">
    <name type="scientific">Mucochytrium quahogii</name>
    <dbReference type="NCBI Taxonomy" id="96639"/>
    <lineage>
        <taxon>Eukaryota</taxon>
        <taxon>Sar</taxon>
        <taxon>Stramenopiles</taxon>
        <taxon>Bigyra</taxon>
        <taxon>Labyrinthulomycetes</taxon>
        <taxon>Thraustochytrida</taxon>
        <taxon>Thraustochytriidae</taxon>
        <taxon>Mucochytrium</taxon>
    </lineage>
</organism>
<evidence type="ECO:0000256" key="7">
    <source>
        <dbReference type="RuleBase" id="RU363058"/>
    </source>
</evidence>
<comment type="function">
    <text evidence="7">Sodium-phosphate symporter.</text>
</comment>
<dbReference type="AlphaFoldDB" id="A0A7S2W464"/>
<feature type="transmembrane region" description="Helical" evidence="7">
    <location>
        <begin position="212"/>
        <end position="231"/>
    </location>
</feature>
<dbReference type="GO" id="GO:0035435">
    <property type="term" value="P:phosphate ion transmembrane transport"/>
    <property type="evidence" value="ECO:0007669"/>
    <property type="project" value="TreeGrafter"/>
</dbReference>
<name>A0A7S2W464_9STRA</name>
<feature type="transmembrane region" description="Helical" evidence="7">
    <location>
        <begin position="357"/>
        <end position="375"/>
    </location>
</feature>
<reference evidence="9" key="1">
    <citation type="submission" date="2021-01" db="EMBL/GenBank/DDBJ databases">
        <authorList>
            <person name="Corre E."/>
            <person name="Pelletier E."/>
            <person name="Niang G."/>
            <person name="Scheremetjew M."/>
            <person name="Finn R."/>
            <person name="Kale V."/>
            <person name="Holt S."/>
            <person name="Cochrane G."/>
            <person name="Meng A."/>
            <person name="Brown T."/>
            <person name="Cohen L."/>
        </authorList>
    </citation>
    <scope>NUCLEOTIDE SEQUENCE</scope>
    <source>
        <strain evidence="9">NY070348D</strain>
    </source>
</reference>
<dbReference type="PANTHER" id="PTHR11101">
    <property type="entry name" value="PHOSPHATE TRANSPORTER"/>
    <property type="match status" value="1"/>
</dbReference>
<protein>
    <recommendedName>
        <fullName evidence="7">Phosphate transporter</fullName>
    </recommendedName>
</protein>
<feature type="transmembrane region" description="Helical" evidence="7">
    <location>
        <begin position="147"/>
        <end position="164"/>
    </location>
</feature>